<organism evidence="13 14">
    <name type="scientific">Aspergillus cristatus</name>
    <name type="common">Chinese Fuzhuan brick tea-fermentation fungus</name>
    <name type="synonym">Eurotium cristatum</name>
    <dbReference type="NCBI Taxonomy" id="573508"/>
    <lineage>
        <taxon>Eukaryota</taxon>
        <taxon>Fungi</taxon>
        <taxon>Dikarya</taxon>
        <taxon>Ascomycota</taxon>
        <taxon>Pezizomycotina</taxon>
        <taxon>Eurotiomycetes</taxon>
        <taxon>Eurotiomycetidae</taxon>
        <taxon>Eurotiales</taxon>
        <taxon>Aspergillaceae</taxon>
        <taxon>Aspergillus</taxon>
        <taxon>Aspergillus subgen. Aspergillus</taxon>
    </lineage>
</organism>
<accession>A0A1E3BDV9</accession>
<name>A0A1E3BDV9_ASPCR</name>
<keyword evidence="5" id="KW-0547">Nucleotide-binding</keyword>
<evidence type="ECO:0000256" key="6">
    <source>
        <dbReference type="ARBA" id="ARBA00022840"/>
    </source>
</evidence>
<evidence type="ECO:0000256" key="1">
    <source>
        <dbReference type="ARBA" id="ARBA00004651"/>
    </source>
</evidence>
<dbReference type="STRING" id="573508.A0A1E3BDV9"/>
<feature type="compositionally biased region" description="Polar residues" evidence="9">
    <location>
        <begin position="893"/>
        <end position="902"/>
    </location>
</feature>
<dbReference type="PROSITE" id="PS00211">
    <property type="entry name" value="ABC_TRANSPORTER_1"/>
    <property type="match status" value="1"/>
</dbReference>
<dbReference type="PROSITE" id="PS50929">
    <property type="entry name" value="ABC_TM1F"/>
    <property type="match status" value="1"/>
</dbReference>
<evidence type="ECO:0000313" key="13">
    <source>
        <dbReference type="EMBL" id="ODM19165.1"/>
    </source>
</evidence>
<dbReference type="InterPro" id="IPR027417">
    <property type="entry name" value="P-loop_NTPase"/>
</dbReference>
<dbReference type="FunFam" id="3.40.50.300:FF:000221">
    <property type="entry name" value="Multidrug ABC transporter ATP-binding protein"/>
    <property type="match status" value="1"/>
</dbReference>
<dbReference type="AlphaFoldDB" id="A0A1E3BDV9"/>
<feature type="region of interest" description="Disordered" evidence="9">
    <location>
        <begin position="940"/>
        <end position="983"/>
    </location>
</feature>
<evidence type="ECO:0000256" key="4">
    <source>
        <dbReference type="ARBA" id="ARBA00022692"/>
    </source>
</evidence>
<dbReference type="Proteomes" id="UP000094569">
    <property type="component" value="Unassembled WGS sequence"/>
</dbReference>
<evidence type="ECO:0000256" key="7">
    <source>
        <dbReference type="ARBA" id="ARBA00022989"/>
    </source>
</evidence>
<reference evidence="13 14" key="1">
    <citation type="journal article" date="2016" name="BMC Genomics">
        <title>Comparative genomic and transcriptomic analyses of the Fuzhuan brick tea-fermentation fungus Aspergillus cristatus.</title>
        <authorList>
            <person name="Ge Y."/>
            <person name="Wang Y."/>
            <person name="Liu Y."/>
            <person name="Tan Y."/>
            <person name="Ren X."/>
            <person name="Zhang X."/>
            <person name="Hyde K.D."/>
            <person name="Liu Y."/>
            <person name="Liu Z."/>
        </authorList>
    </citation>
    <scope>NUCLEOTIDE SEQUENCE [LARGE SCALE GENOMIC DNA]</scope>
    <source>
        <strain evidence="13 14">GZAAS20.1005</strain>
    </source>
</reference>
<evidence type="ECO:0000259" key="12">
    <source>
        <dbReference type="PROSITE" id="PS50929"/>
    </source>
</evidence>
<keyword evidence="6" id="KW-0067">ATP-binding</keyword>
<evidence type="ECO:0000256" key="8">
    <source>
        <dbReference type="ARBA" id="ARBA00023136"/>
    </source>
</evidence>
<keyword evidence="7 10" id="KW-1133">Transmembrane helix</keyword>
<evidence type="ECO:0008006" key="15">
    <source>
        <dbReference type="Google" id="ProtNLM"/>
    </source>
</evidence>
<feature type="transmembrane region" description="Helical" evidence="10">
    <location>
        <begin position="22"/>
        <end position="43"/>
    </location>
</feature>
<dbReference type="SMART" id="SM00382">
    <property type="entry name" value="AAA"/>
    <property type="match status" value="1"/>
</dbReference>
<dbReference type="PANTHER" id="PTHR24221">
    <property type="entry name" value="ATP-BINDING CASSETTE SUB-FAMILY B"/>
    <property type="match status" value="1"/>
</dbReference>
<gene>
    <name evidence="13" type="ORF">SI65_05782</name>
</gene>
<dbReference type="SUPFAM" id="SSF90123">
    <property type="entry name" value="ABC transporter transmembrane region"/>
    <property type="match status" value="1"/>
</dbReference>
<dbReference type="EMBL" id="JXNT01000005">
    <property type="protein sequence ID" value="ODM19165.1"/>
    <property type="molecule type" value="Genomic_DNA"/>
</dbReference>
<feature type="transmembrane region" description="Helical" evidence="10">
    <location>
        <begin position="120"/>
        <end position="141"/>
    </location>
</feature>
<evidence type="ECO:0000256" key="10">
    <source>
        <dbReference type="SAM" id="Phobius"/>
    </source>
</evidence>
<proteinExistence type="predicted"/>
<keyword evidence="2" id="KW-0813">Transport</keyword>
<dbReference type="InterPro" id="IPR011527">
    <property type="entry name" value="ABC1_TM_dom"/>
</dbReference>
<dbReference type="OrthoDB" id="6500128at2759"/>
<dbReference type="Pfam" id="PF00005">
    <property type="entry name" value="ABC_tran"/>
    <property type="match status" value="1"/>
</dbReference>
<feature type="domain" description="ABC transmembrane type-1" evidence="12">
    <location>
        <begin position="376"/>
        <end position="551"/>
    </location>
</feature>
<keyword evidence="3" id="KW-1003">Cell membrane</keyword>
<dbReference type="InterPro" id="IPR017871">
    <property type="entry name" value="ABC_transporter-like_CS"/>
</dbReference>
<dbReference type="GO" id="GO:0016887">
    <property type="term" value="F:ATP hydrolysis activity"/>
    <property type="evidence" value="ECO:0007669"/>
    <property type="project" value="InterPro"/>
</dbReference>
<feature type="region of interest" description="Disordered" evidence="9">
    <location>
        <begin position="885"/>
        <end position="916"/>
    </location>
</feature>
<dbReference type="PROSITE" id="PS50893">
    <property type="entry name" value="ABC_TRANSPORTER_2"/>
    <property type="match status" value="1"/>
</dbReference>
<dbReference type="Gene3D" id="1.20.1560.10">
    <property type="entry name" value="ABC transporter type 1, transmembrane domain"/>
    <property type="match status" value="1"/>
</dbReference>
<feature type="transmembrane region" description="Helical" evidence="10">
    <location>
        <begin position="94"/>
        <end position="113"/>
    </location>
</feature>
<feature type="domain" description="ABC transporter" evidence="11">
    <location>
        <begin position="585"/>
        <end position="819"/>
    </location>
</feature>
<comment type="caution">
    <text evidence="13">The sequence shown here is derived from an EMBL/GenBank/DDBJ whole genome shotgun (WGS) entry which is preliminary data.</text>
</comment>
<dbReference type="GO" id="GO:0005886">
    <property type="term" value="C:plasma membrane"/>
    <property type="evidence" value="ECO:0007669"/>
    <property type="project" value="UniProtKB-SubCell"/>
</dbReference>
<dbReference type="GO" id="GO:0140359">
    <property type="term" value="F:ABC-type transporter activity"/>
    <property type="evidence" value="ECO:0007669"/>
    <property type="project" value="InterPro"/>
</dbReference>
<evidence type="ECO:0000259" key="11">
    <source>
        <dbReference type="PROSITE" id="PS50893"/>
    </source>
</evidence>
<feature type="transmembrane region" description="Helical" evidence="10">
    <location>
        <begin position="409"/>
        <end position="427"/>
    </location>
</feature>
<dbReference type="InterPro" id="IPR036640">
    <property type="entry name" value="ABC1_TM_sf"/>
</dbReference>
<dbReference type="InterPro" id="IPR039421">
    <property type="entry name" value="Type_1_exporter"/>
</dbReference>
<evidence type="ECO:0000256" key="9">
    <source>
        <dbReference type="SAM" id="MobiDB-lite"/>
    </source>
</evidence>
<dbReference type="PANTHER" id="PTHR24221:SF651">
    <property type="entry name" value="HEAVY METAL TOLERANCE PROTEIN"/>
    <property type="match status" value="1"/>
</dbReference>
<evidence type="ECO:0000256" key="3">
    <source>
        <dbReference type="ARBA" id="ARBA00022475"/>
    </source>
</evidence>
<dbReference type="InterPro" id="IPR003593">
    <property type="entry name" value="AAA+_ATPase"/>
</dbReference>
<sequence length="1031" mass="115419">MTAKMIDFSPTKSPALQAVDAIHGFVPLVAGLFYLVSAAILAFRRDRPEEIRRRPSRAVVLWPALAIFAAYAFETAVLFYLTYPGRAMGSLDEIMYSFSSSFSWFILLLDFNWFHKSQALWYPLGGCSAIYLIAETLLLAFCSPSVAPVTILNVVRIFRLVILILLVGIVAISQAIAIRCRPVDEERVPLLQDDRTRNPDDAYHYYGSISRNPVRHPQGRDGQGGLEYFNRQITVRAIQIHGLGKKETDNDKFLAPFFWPDSRPYFRYFGIWLCLMVDRVLVVLVPLQLGKVTDTLTRNGTFSNGDIAMTIFMCVLKFSKSSAVAQKYLWVAIENHSYSMLSKAAFDKATTLACELNRKRNLERLWESVNRGLSARHVFRAIISHIIPTAIDLLVGVCVLYYIYGAYMALVFATVVALSIWSSREIYRKLQVKQRRFIDDMNREQHILRDWTSSWQTALYSNRIPYDETRYSLAVRDHLNSSSRLSLWFCFDSVLQSAITVPGLMGGGLLAAFQVSWGAKSLGSFIMLLMYLTRLGLHLQVFVREVRDVLLGLADVNELLKLFGRASNAPDHMAAAPLCCDQGAIEFEDVQFAYRGQKRALKGVSFHVQAGQTVALAGATGSGKSTVLGLLLRLYDPLQGNIRIDGQDVRHATLESLRSSIGIVPQDPVLFHDTIMNNVIYGNFSATEGQVYDACKAVALHDRFVSLGDGYHTIIGDGGVKLSGGELQRLAIARVIIQNPKIILLDGATSSVDSSTEALIQRNLKRLWRGKTILITSHRLSTVSKADNIIVLRHGRLVEQGSHSSLLRTNSYYRRLLSRQIKEKLPPAMIESTGPAQEQRTTEESVKGKVATQEMGDLIEMDDPRSVTETGPILAVSKMRRMRSYKTAGSPDVNENSRSVNNEPWRKSPLKPDAPVFVPLSQRTALRNADESDAENCLADTENMRETSGTTIGNDSSAGYSVENGKDSKRKRRDGSRQASSVLRQSSNEVIFAYPKKARKRMGSKRFPILRRERTESEPIGIGLMTETYEQ</sequence>
<dbReference type="Gene3D" id="3.40.50.300">
    <property type="entry name" value="P-loop containing nucleotide triphosphate hydrolases"/>
    <property type="match status" value="1"/>
</dbReference>
<feature type="transmembrane region" description="Helical" evidence="10">
    <location>
        <begin position="157"/>
        <end position="178"/>
    </location>
</feature>
<dbReference type="SUPFAM" id="SSF52540">
    <property type="entry name" value="P-loop containing nucleoside triphosphate hydrolases"/>
    <property type="match status" value="1"/>
</dbReference>
<comment type="subcellular location">
    <subcellularLocation>
        <location evidence="1">Cell membrane</location>
        <topology evidence="1">Multi-pass membrane protein</topology>
    </subcellularLocation>
</comment>
<protein>
    <recommendedName>
        <fullName evidence="15">ABC transporter domain-containing protein</fullName>
    </recommendedName>
</protein>
<feature type="region of interest" description="Disordered" evidence="9">
    <location>
        <begin position="830"/>
        <end position="849"/>
    </location>
</feature>
<keyword evidence="4 10" id="KW-0812">Transmembrane</keyword>
<dbReference type="GO" id="GO:0005774">
    <property type="term" value="C:vacuolar membrane"/>
    <property type="evidence" value="ECO:0007669"/>
    <property type="project" value="TreeGrafter"/>
</dbReference>
<keyword evidence="8 10" id="KW-0472">Membrane</keyword>
<evidence type="ECO:0000313" key="14">
    <source>
        <dbReference type="Proteomes" id="UP000094569"/>
    </source>
</evidence>
<keyword evidence="14" id="KW-1185">Reference proteome</keyword>
<dbReference type="GO" id="GO:0005524">
    <property type="term" value="F:ATP binding"/>
    <property type="evidence" value="ECO:0007669"/>
    <property type="project" value="UniProtKB-KW"/>
</dbReference>
<evidence type="ECO:0000256" key="5">
    <source>
        <dbReference type="ARBA" id="ARBA00022741"/>
    </source>
</evidence>
<dbReference type="InterPro" id="IPR003439">
    <property type="entry name" value="ABC_transporter-like_ATP-bd"/>
</dbReference>
<dbReference type="VEuPathDB" id="FungiDB:SI65_05782"/>
<feature type="transmembrane region" description="Helical" evidence="10">
    <location>
        <begin position="59"/>
        <end position="82"/>
    </location>
</feature>
<feature type="compositionally biased region" description="Polar residues" evidence="9">
    <location>
        <begin position="946"/>
        <end position="959"/>
    </location>
</feature>
<evidence type="ECO:0000256" key="2">
    <source>
        <dbReference type="ARBA" id="ARBA00022448"/>
    </source>
</evidence>